<dbReference type="Proteomes" id="UP001204524">
    <property type="component" value="Unassembled WGS sequence"/>
</dbReference>
<accession>A0ABT1L498</accession>
<protein>
    <submittedName>
        <fullName evidence="2">Uncharacterized protein</fullName>
    </submittedName>
</protein>
<dbReference type="EMBL" id="JANARS010000009">
    <property type="protein sequence ID" value="MCP3423816.1"/>
    <property type="molecule type" value="Genomic_DNA"/>
</dbReference>
<evidence type="ECO:0000313" key="2">
    <source>
        <dbReference type="EMBL" id="MCP3423816.1"/>
    </source>
</evidence>
<reference evidence="2 3" key="1">
    <citation type="submission" date="2022-06" db="EMBL/GenBank/DDBJ databases">
        <authorList>
            <person name="So Y."/>
        </authorList>
    </citation>
    <scope>NUCLEOTIDE SEQUENCE [LARGE SCALE GENOMIC DNA]</scope>
    <source>
        <strain evidence="2 3">STR3</strain>
    </source>
</reference>
<dbReference type="RefSeq" id="WP_254182975.1">
    <property type="nucleotide sequence ID" value="NZ_JANARS010000009.1"/>
</dbReference>
<feature type="transmembrane region" description="Helical" evidence="1">
    <location>
        <begin position="20"/>
        <end position="43"/>
    </location>
</feature>
<comment type="caution">
    <text evidence="2">The sequence shown here is derived from an EMBL/GenBank/DDBJ whole genome shotgun (WGS) entry which is preliminary data.</text>
</comment>
<feature type="transmembrane region" description="Helical" evidence="1">
    <location>
        <begin position="63"/>
        <end position="90"/>
    </location>
</feature>
<keyword evidence="3" id="KW-1185">Reference proteome</keyword>
<keyword evidence="1" id="KW-1133">Transmembrane helix</keyword>
<evidence type="ECO:0000256" key="1">
    <source>
        <dbReference type="SAM" id="Phobius"/>
    </source>
</evidence>
<evidence type="ECO:0000313" key="3">
    <source>
        <dbReference type="Proteomes" id="UP001204524"/>
    </source>
</evidence>
<keyword evidence="1" id="KW-0472">Membrane</keyword>
<sequence>MSTDATVTPDTQPKKKRRIFLWFFLAVQVLFIIWIIAGIGSAGGDATDCGSLSQETCNDARDVGTGIGVALVVGLWMVVDFLLGVGYAIYRLAKRP</sequence>
<organism evidence="2 3">
    <name type="scientific">Nocardioides pinisoli</name>
    <dbReference type="NCBI Taxonomy" id="2950279"/>
    <lineage>
        <taxon>Bacteria</taxon>
        <taxon>Bacillati</taxon>
        <taxon>Actinomycetota</taxon>
        <taxon>Actinomycetes</taxon>
        <taxon>Propionibacteriales</taxon>
        <taxon>Nocardioidaceae</taxon>
        <taxon>Nocardioides</taxon>
    </lineage>
</organism>
<gene>
    <name evidence="2" type="ORF">NCI01_18570</name>
</gene>
<keyword evidence="1" id="KW-0812">Transmembrane</keyword>
<name>A0ABT1L498_9ACTN</name>
<proteinExistence type="predicted"/>